<protein>
    <submittedName>
        <fullName evidence="1">23S rRNA (Pseudouridine(1915)-N(3))-methyltransferase RlmH</fullName>
    </submittedName>
</protein>
<accession>A0ACC8XHZ2</accession>
<organism evidence="1 2">
    <name type="scientific">Candidatus Epulonipiscium fishelsonii</name>
    <dbReference type="NCBI Taxonomy" id="77094"/>
    <lineage>
        <taxon>Bacteria</taxon>
        <taxon>Bacillati</taxon>
        <taxon>Bacillota</taxon>
        <taxon>Clostridia</taxon>
        <taxon>Lachnospirales</taxon>
        <taxon>Lachnospiraceae</taxon>
        <taxon>Candidatus Epulonipiscium</taxon>
    </lineage>
</organism>
<comment type="caution">
    <text evidence="1">The sequence shown here is derived from an EMBL/GenBank/DDBJ whole genome shotgun (WGS) entry which is preliminary data.</text>
</comment>
<proteinExistence type="predicted"/>
<evidence type="ECO:0000313" key="1">
    <source>
        <dbReference type="EMBL" id="ONI43909.1"/>
    </source>
</evidence>
<keyword evidence="2" id="KW-1185">Reference proteome</keyword>
<gene>
    <name evidence="1" type="ORF">AN640_06060</name>
</gene>
<name>A0ACC8XHZ2_9FIRM</name>
<dbReference type="Proteomes" id="UP000188637">
    <property type="component" value="Unassembled WGS sequence"/>
</dbReference>
<reference evidence="1" key="1">
    <citation type="submission" date="2016-08" db="EMBL/GenBank/DDBJ databases">
        <authorList>
            <person name="Ngugi D.K."/>
            <person name="Miyake S."/>
            <person name="Stingl U."/>
        </authorList>
    </citation>
    <scope>NUCLEOTIDE SEQUENCE</scope>
    <source>
        <strain evidence="1">SCG-D08WGA-EpuloA1</strain>
    </source>
</reference>
<dbReference type="EMBL" id="LJHD01000131">
    <property type="protein sequence ID" value="ONI43909.1"/>
    <property type="molecule type" value="Genomic_DNA"/>
</dbReference>
<sequence length="159" mass="18382">MKLDIVCVGKLKEKYLLEGIQEYSKRLSKYCKMQIIEIADEKTKDGASANEENIIKQKEGEKILRAIKENSYIVALDLKGEMLTSEQFADFIQKRGLNRDSYITFIIGGSLGISKDVLSKAHYTLCFSKMTFPHQLFRVMVTEQIYRAYRINLGEPYHK</sequence>
<evidence type="ECO:0000313" key="2">
    <source>
        <dbReference type="Proteomes" id="UP000188637"/>
    </source>
</evidence>